<feature type="non-terminal residue" evidence="1">
    <location>
        <position position="1"/>
    </location>
</feature>
<name>A0A131Z8V5_RHIAP</name>
<protein>
    <submittedName>
        <fullName evidence="1">Uncharacterized protein</fullName>
    </submittedName>
</protein>
<evidence type="ECO:0000313" key="1">
    <source>
        <dbReference type="EMBL" id="JAP87793.1"/>
    </source>
</evidence>
<dbReference type="AlphaFoldDB" id="A0A131Z8V5"/>
<accession>A0A131Z8V5</accession>
<proteinExistence type="predicted"/>
<dbReference type="EMBL" id="GEDV01000764">
    <property type="protein sequence ID" value="JAP87793.1"/>
    <property type="molecule type" value="Transcribed_RNA"/>
</dbReference>
<reference evidence="1" key="1">
    <citation type="journal article" date="2016" name="Ticks Tick Borne Dis.">
        <title>De novo assembly and annotation of the salivary gland transcriptome of Rhipicephalus appendiculatus male and female ticks during blood feeding.</title>
        <authorList>
            <person name="de Castro M.H."/>
            <person name="de Klerk D."/>
            <person name="Pienaar R."/>
            <person name="Latif A.A."/>
            <person name="Rees D.J."/>
            <person name="Mans B.J."/>
        </authorList>
    </citation>
    <scope>NUCLEOTIDE SEQUENCE</scope>
    <source>
        <tissue evidence="1">Salivary glands</tissue>
    </source>
</reference>
<sequence length="97" mass="10701">PPPPPLNLEVCKLRLMPVPNLPVFLKLVCEMLPALFDSPIRLACGTIFQQVCTVHGCPCTCVKLSPVLNAQQWELWVIQMIQSCVVCPSLFNLADLG</sequence>
<organism evidence="1">
    <name type="scientific">Rhipicephalus appendiculatus</name>
    <name type="common">Brown ear tick</name>
    <dbReference type="NCBI Taxonomy" id="34631"/>
    <lineage>
        <taxon>Eukaryota</taxon>
        <taxon>Metazoa</taxon>
        <taxon>Ecdysozoa</taxon>
        <taxon>Arthropoda</taxon>
        <taxon>Chelicerata</taxon>
        <taxon>Arachnida</taxon>
        <taxon>Acari</taxon>
        <taxon>Parasitiformes</taxon>
        <taxon>Ixodida</taxon>
        <taxon>Ixodoidea</taxon>
        <taxon>Ixodidae</taxon>
        <taxon>Rhipicephalinae</taxon>
        <taxon>Rhipicephalus</taxon>
        <taxon>Rhipicephalus</taxon>
    </lineage>
</organism>